<organism evidence="1 2">
    <name type="scientific">Vibrio sagamiensis NBRC 104589</name>
    <dbReference type="NCBI Taxonomy" id="1219064"/>
    <lineage>
        <taxon>Bacteria</taxon>
        <taxon>Pseudomonadati</taxon>
        <taxon>Pseudomonadota</taxon>
        <taxon>Gammaproteobacteria</taxon>
        <taxon>Vibrionales</taxon>
        <taxon>Vibrionaceae</taxon>
        <taxon>Vibrio</taxon>
    </lineage>
</organism>
<proteinExistence type="predicted"/>
<accession>A0A511QG49</accession>
<evidence type="ECO:0000313" key="1">
    <source>
        <dbReference type="EMBL" id="GEM75422.1"/>
    </source>
</evidence>
<keyword evidence="2" id="KW-1185">Reference proteome</keyword>
<protein>
    <submittedName>
        <fullName evidence="1">Uncharacterized protein</fullName>
    </submittedName>
</protein>
<comment type="caution">
    <text evidence="1">The sequence shown here is derived from an EMBL/GenBank/DDBJ whole genome shotgun (WGS) entry which is preliminary data.</text>
</comment>
<name>A0A511QG49_9VIBR</name>
<evidence type="ECO:0000313" key="2">
    <source>
        <dbReference type="Proteomes" id="UP000321922"/>
    </source>
</evidence>
<dbReference type="EMBL" id="BJXJ01000012">
    <property type="protein sequence ID" value="GEM75422.1"/>
    <property type="molecule type" value="Genomic_DNA"/>
</dbReference>
<dbReference type="RefSeq" id="WP_167325149.1">
    <property type="nucleotide sequence ID" value="NZ_BAOJ01000135.1"/>
</dbReference>
<dbReference type="Proteomes" id="UP000321922">
    <property type="component" value="Unassembled WGS sequence"/>
</dbReference>
<sequence length="45" mass="5153">MILNKYFVFLPMALEKEAKSSEKAVSEKEAQRQKLVKHAQYLGGI</sequence>
<reference evidence="1 2" key="1">
    <citation type="submission" date="2019-07" db="EMBL/GenBank/DDBJ databases">
        <title>Whole genome shotgun sequence of Vibrio sagamiensis NBRC 104589.</title>
        <authorList>
            <person name="Hosoyama A."/>
            <person name="Uohara A."/>
            <person name="Ohji S."/>
            <person name="Ichikawa N."/>
        </authorList>
    </citation>
    <scope>NUCLEOTIDE SEQUENCE [LARGE SCALE GENOMIC DNA]</scope>
    <source>
        <strain evidence="1 2">NBRC 104589</strain>
    </source>
</reference>
<dbReference type="AlphaFoldDB" id="A0A511QG49"/>
<gene>
    <name evidence="1" type="ORF">VSA01S_15340</name>
</gene>